<dbReference type="SUPFAM" id="SSF69618">
    <property type="entry name" value="HemD-like"/>
    <property type="match status" value="1"/>
</dbReference>
<name>A0ABQ3V7B1_9CHLR</name>
<evidence type="ECO:0000259" key="1">
    <source>
        <dbReference type="Pfam" id="PF02602"/>
    </source>
</evidence>
<dbReference type="InterPro" id="IPR003754">
    <property type="entry name" value="4pyrrol_synth_uPrphyn_synth"/>
</dbReference>
<reference evidence="2 3" key="1">
    <citation type="journal article" date="2021" name="Int. J. Syst. Evol. Microbiol.">
        <title>Reticulibacter mediterranei gen. nov., sp. nov., within the new family Reticulibacteraceae fam. nov., and Ktedonospora formicarum gen. nov., sp. nov., Ktedonobacter robiniae sp. nov., Dictyobacter formicarum sp. nov. and Dictyobacter arantiisoli sp. nov., belonging to the class Ktedonobacteria.</title>
        <authorList>
            <person name="Yabe S."/>
            <person name="Zheng Y."/>
            <person name="Wang C.M."/>
            <person name="Sakai Y."/>
            <person name="Abe K."/>
            <person name="Yokota A."/>
            <person name="Donadio S."/>
            <person name="Cavaletti L."/>
            <person name="Monciardini P."/>
        </authorList>
    </citation>
    <scope>NUCLEOTIDE SEQUENCE [LARGE SCALE GENOMIC DNA]</scope>
    <source>
        <strain evidence="2 3">SOSP1-30</strain>
    </source>
</reference>
<feature type="domain" description="Tetrapyrrole biosynthesis uroporphyrinogen III synthase" evidence="1">
    <location>
        <begin position="27"/>
        <end position="282"/>
    </location>
</feature>
<dbReference type="EMBL" id="BNJG01000004">
    <property type="protein sequence ID" value="GHO60295.1"/>
    <property type="molecule type" value="Genomic_DNA"/>
</dbReference>
<evidence type="ECO:0000313" key="3">
    <source>
        <dbReference type="Proteomes" id="UP000654345"/>
    </source>
</evidence>
<evidence type="ECO:0000313" key="2">
    <source>
        <dbReference type="EMBL" id="GHO60295.1"/>
    </source>
</evidence>
<dbReference type="PANTHER" id="PTHR40082">
    <property type="entry name" value="BLR5956 PROTEIN"/>
    <property type="match status" value="1"/>
</dbReference>
<dbReference type="Proteomes" id="UP000654345">
    <property type="component" value="Unassembled WGS sequence"/>
</dbReference>
<dbReference type="Gene3D" id="3.40.50.10090">
    <property type="match status" value="2"/>
</dbReference>
<organism evidence="2 3">
    <name type="scientific">Ktedonobacter robiniae</name>
    <dbReference type="NCBI Taxonomy" id="2778365"/>
    <lineage>
        <taxon>Bacteria</taxon>
        <taxon>Bacillati</taxon>
        <taxon>Chloroflexota</taxon>
        <taxon>Ktedonobacteria</taxon>
        <taxon>Ktedonobacterales</taxon>
        <taxon>Ktedonobacteraceae</taxon>
        <taxon>Ktedonobacter</taxon>
    </lineage>
</organism>
<protein>
    <recommendedName>
        <fullName evidence="1">Tetrapyrrole biosynthesis uroporphyrinogen III synthase domain-containing protein</fullName>
    </recommendedName>
</protein>
<keyword evidence="3" id="KW-1185">Reference proteome</keyword>
<dbReference type="CDD" id="cd06578">
    <property type="entry name" value="HemD"/>
    <property type="match status" value="1"/>
</dbReference>
<dbReference type="Pfam" id="PF02602">
    <property type="entry name" value="HEM4"/>
    <property type="match status" value="1"/>
</dbReference>
<dbReference type="InterPro" id="IPR039793">
    <property type="entry name" value="UROS/Hem4"/>
</dbReference>
<comment type="caution">
    <text evidence="2">The sequence shown here is derived from an EMBL/GenBank/DDBJ whole genome shotgun (WGS) entry which is preliminary data.</text>
</comment>
<dbReference type="PANTHER" id="PTHR40082:SF1">
    <property type="entry name" value="BLR5956 PROTEIN"/>
    <property type="match status" value="1"/>
</dbReference>
<dbReference type="InterPro" id="IPR036108">
    <property type="entry name" value="4pyrrol_syn_uPrphyn_synt_sf"/>
</dbReference>
<proteinExistence type="predicted"/>
<sequence>MSERQAATQSLQGQRILVTRTREQASAFSERLRALGALPIEFPTIRIEPPQDWSQLDAALHRLYAAEQSLPYDWLILTSANGVSICMQRLRALGLEPACLREVSPRLHIATIGPATAATLQDYGLHADLVPDEYVAEGVIAAMHEWARQKELSLQGQRILLARAAEARKVLVVELKQAGAQVDEVPAYYTRPVASDDEHGREILRRLQRHELDVLTFTSSSTVRNFVFWLNSCTQGTGLDATELLAGVRIASIGPITSQTAYDLGLHVDIEAQAFTIDGLVEAIHHAVSA</sequence>
<accession>A0ABQ3V7B1</accession>
<dbReference type="RefSeq" id="WP_201376447.1">
    <property type="nucleotide sequence ID" value="NZ_BNJG01000004.1"/>
</dbReference>
<gene>
    <name evidence="2" type="ORF">KSB_87700</name>
</gene>